<keyword evidence="7" id="KW-0548">Nucleotidyltransferase</keyword>
<dbReference type="InterPro" id="IPR050116">
    <property type="entry name" value="DNA_polymerase-Y"/>
</dbReference>
<reference evidence="7" key="2">
    <citation type="submission" date="2010-05" db="EMBL/GenBank/DDBJ databases">
        <title>Revision and reannotation of the Halomonas elongata DSM 2581(T) genome.</title>
        <authorList>
            <person name="Pfeiffer F."/>
            <person name="Bagyan I."/>
            <person name="Alfaro-Espinoza G."/>
            <person name="Zamora-Lagos M.A."/>
            <person name="Habermann B."/>
            <person name="Oesterhelt D."/>
            <person name="Kunte H.J."/>
        </authorList>
    </citation>
    <scope>NUCLEOTIDE SEQUENCE</scope>
    <source>
        <strain evidence="7">Type strain: DSM 2581</strain>
    </source>
</reference>
<keyword evidence="5" id="KW-0742">SOS response</keyword>
<dbReference type="Pfam" id="PF00817">
    <property type="entry name" value="IMS"/>
    <property type="match status" value="1"/>
</dbReference>
<dbReference type="EMBL" id="FN869568">
    <property type="protein sequence ID" value="CBV43976.1"/>
    <property type="molecule type" value="Genomic_DNA"/>
</dbReference>
<dbReference type="PROSITE" id="PS50173">
    <property type="entry name" value="UMUC"/>
    <property type="match status" value="1"/>
</dbReference>
<evidence type="ECO:0000313" key="9">
    <source>
        <dbReference type="Proteomes" id="UP000008707"/>
    </source>
</evidence>
<reference evidence="8 10" key="4">
    <citation type="submission" date="2023-11" db="EMBL/GenBank/DDBJ databases">
        <title>MicrobeMod: A computational toolkit for identifying prokaryotic methylation and restriction-modification with nanopore sequencing.</title>
        <authorList>
            <person name="Crits-Christoph A."/>
            <person name="Kang S.C."/>
            <person name="Lee H."/>
            <person name="Ostrov N."/>
        </authorList>
    </citation>
    <scope>NUCLEOTIDE SEQUENCE [LARGE SCALE GENOMIC DNA]</scope>
    <source>
        <strain evidence="8 10">ATCC 33173</strain>
    </source>
</reference>
<keyword evidence="7" id="KW-0808">Transferase</keyword>
<dbReference type="eggNOG" id="COG0389">
    <property type="taxonomic scope" value="Bacteria"/>
</dbReference>
<dbReference type="PANTHER" id="PTHR11076">
    <property type="entry name" value="DNA REPAIR POLYMERASE UMUC / TRANSFERASE FAMILY MEMBER"/>
    <property type="match status" value="1"/>
</dbReference>
<evidence type="ECO:0000256" key="4">
    <source>
        <dbReference type="ARBA" id="ARBA00023204"/>
    </source>
</evidence>
<dbReference type="PANTHER" id="PTHR11076:SF34">
    <property type="entry name" value="PROTEIN UMUC"/>
    <property type="match status" value="1"/>
</dbReference>
<dbReference type="Gene3D" id="3.40.1170.60">
    <property type="match status" value="1"/>
</dbReference>
<dbReference type="Pfam" id="PF11799">
    <property type="entry name" value="IMS_C"/>
    <property type="match status" value="1"/>
</dbReference>
<dbReference type="STRING" id="768066.HELO_4092"/>
<dbReference type="InterPro" id="IPR025188">
    <property type="entry name" value="DUF4113"/>
</dbReference>
<keyword evidence="3" id="KW-0741">SOS mutagenesis</keyword>
<protein>
    <submittedName>
        <fullName evidence="7">DNA polymerase 5 complex protein UmuC</fullName>
        <ecNumber evidence="7">2.7.7.7</ecNumber>
    </submittedName>
    <submittedName>
        <fullName evidence="8">Y-family DNA polymerase</fullName>
    </submittedName>
</protein>
<dbReference type="EC" id="2.7.7.7" evidence="7"/>
<keyword evidence="10" id="KW-1185">Reference proteome</keyword>
<dbReference type="Proteomes" id="UP001322512">
    <property type="component" value="Chromosome"/>
</dbReference>
<keyword evidence="2" id="KW-0227">DNA damage</keyword>
<evidence type="ECO:0000313" key="8">
    <source>
        <dbReference type="EMBL" id="WPU46576.1"/>
    </source>
</evidence>
<dbReference type="KEGG" id="hel:HELO_4092"/>
<evidence type="ECO:0000259" key="6">
    <source>
        <dbReference type="PROSITE" id="PS50173"/>
    </source>
</evidence>
<dbReference type="CDD" id="cd01700">
    <property type="entry name" value="PolY_Pol_V_umuC"/>
    <property type="match status" value="1"/>
</dbReference>
<dbReference type="GO" id="GO:0009432">
    <property type="term" value="P:SOS response"/>
    <property type="evidence" value="ECO:0007669"/>
    <property type="project" value="UniProtKB-KW"/>
</dbReference>
<dbReference type="Gene3D" id="3.30.70.270">
    <property type="match status" value="1"/>
</dbReference>
<organism evidence="7 9">
    <name type="scientific">Halomonas elongata (strain ATCC 33173 / DSM 2581 / NBRC 15536 / NCIMB 2198 / 1H9)</name>
    <dbReference type="NCBI Taxonomy" id="768066"/>
    <lineage>
        <taxon>Bacteria</taxon>
        <taxon>Pseudomonadati</taxon>
        <taxon>Pseudomonadota</taxon>
        <taxon>Gammaproteobacteria</taxon>
        <taxon>Oceanospirillales</taxon>
        <taxon>Halomonadaceae</taxon>
        <taxon>Halomonas</taxon>
    </lineage>
</organism>
<dbReference type="InterPro" id="IPR036775">
    <property type="entry name" value="DNA_pol_Y-fam_lit_finger_sf"/>
</dbReference>
<dbReference type="GO" id="GO:0005829">
    <property type="term" value="C:cytosol"/>
    <property type="evidence" value="ECO:0007669"/>
    <property type="project" value="TreeGrafter"/>
</dbReference>
<accession>E1VAM7</accession>
<comment type="similarity">
    <text evidence="1">Belongs to the DNA polymerase type-Y family.</text>
</comment>
<evidence type="ECO:0000256" key="3">
    <source>
        <dbReference type="ARBA" id="ARBA00023199"/>
    </source>
</evidence>
<evidence type="ECO:0000256" key="2">
    <source>
        <dbReference type="ARBA" id="ARBA00022763"/>
    </source>
</evidence>
<reference evidence="7" key="1">
    <citation type="journal article" date="2010" name="Environ. Microbiol.">
        <title>A blueprint of ectoine metabolism from the genome of the industrial producer Halomonas elongata DSM 2581(T).</title>
        <authorList>
            <person name="Schwibbert K."/>
            <person name="Marin-Sanguino A."/>
            <person name="Bagyan I."/>
            <person name="Heidrich G."/>
            <person name="Lentzen G."/>
            <person name="Seitz H."/>
            <person name="Rampp M."/>
            <person name="Schuster S.C."/>
            <person name="Klenk H.P."/>
            <person name="Pfeiffer F."/>
            <person name="Oesterhelt D."/>
            <person name="Kunte H.J."/>
        </authorList>
    </citation>
    <scope>NUCLEOTIDE SEQUENCE</scope>
    <source>
        <strain evidence="7">Type strain: DSM 2581</strain>
    </source>
</reference>
<dbReference type="Gene3D" id="3.30.1490.100">
    <property type="entry name" value="DNA polymerase, Y-family, little finger domain"/>
    <property type="match status" value="1"/>
</dbReference>
<dbReference type="InterPro" id="IPR017961">
    <property type="entry name" value="DNA_pol_Y-fam_little_finger"/>
</dbReference>
<gene>
    <name evidence="7" type="primary">umuC2</name>
    <name evidence="7" type="ordered locus">HELO_4092</name>
    <name evidence="8" type="ORF">SR933_15150</name>
</gene>
<dbReference type="GO" id="GO:0006281">
    <property type="term" value="P:DNA repair"/>
    <property type="evidence" value="ECO:0007669"/>
    <property type="project" value="UniProtKB-KW"/>
</dbReference>
<evidence type="ECO:0000313" key="7">
    <source>
        <dbReference type="EMBL" id="CBV43976.1"/>
    </source>
</evidence>
<dbReference type="HOGENOM" id="CLU_012348_3_0_6"/>
<proteinExistence type="inferred from homology"/>
<sequence length="425" mass="47873">MICLSDANCFYVSAERVFDPRLHGIPVGVLSNNDGCVVARSPELKALGVGMGQPAHEIPPPIRRQCVLLSSNYALYGDMSRWVTSIYTQHTPDVEVYSIDESFLGFHGFPTDSLEERCRAMRRQVLRDTGITVSTGLSTSKVLAKLANHQTKRDPDRDGVAILLPNAPETRQLPEELPVTEVWGVAGRMAIRLYELGIQTAWDLRVADPKRIRGRTSVVMERIVWELRGKDCIELDDMSAPKKQIMTSRSFGRLTGDLDDLREAVRVHASRGAEKLRRQGSLTRAVMVFVRTNPFREDHPQHRDSVVVALPSATDDSRLIVTAAARGLEALYKQGYRYQKAGVMLMDLCDRAAEQLDLMAEPENDEQRGRRDRLMATIDQLNAEHGHGTVTLGMSRPRSAWRLRCQHRTPRYTTRWDELPSVNCS</sequence>
<dbReference type="GO" id="GO:0003684">
    <property type="term" value="F:damaged DNA binding"/>
    <property type="evidence" value="ECO:0007669"/>
    <property type="project" value="InterPro"/>
</dbReference>
<reference evidence="9" key="3">
    <citation type="journal article" date="2011" name="Environ. Microbiol.">
        <title>A blueprint of ectoine metabolism from the genome of the industrial producer Halomonas elongata DSM 2581(T).</title>
        <authorList>
            <person name="Schwibbert K."/>
            <person name="Marin-Sanguino A."/>
            <person name="Bagyan I."/>
            <person name="Heidrich G."/>
            <person name="Lentzen G."/>
            <person name="Seitz H."/>
            <person name="Rampp M."/>
            <person name="Schuster S.C."/>
            <person name="Klenk H.P."/>
            <person name="Pfeiffer F."/>
            <person name="Oesterhelt D."/>
            <person name="Kunte H.J."/>
        </authorList>
    </citation>
    <scope>NUCLEOTIDE SEQUENCE [LARGE SCALE GENOMIC DNA]</scope>
    <source>
        <strain evidence="9">ATCC 33173 / DSM 2581 / NBRC 15536 / NCIMB 2198 / 1H9</strain>
    </source>
</reference>
<dbReference type="InterPro" id="IPR001126">
    <property type="entry name" value="UmuC"/>
</dbReference>
<name>E1VAM7_HALED</name>
<dbReference type="Pfam" id="PF13438">
    <property type="entry name" value="DUF4113"/>
    <property type="match status" value="1"/>
</dbReference>
<dbReference type="RefSeq" id="WP_013333846.1">
    <property type="nucleotide sequence ID" value="NC_014532.2"/>
</dbReference>
<dbReference type="GO" id="GO:0003887">
    <property type="term" value="F:DNA-directed DNA polymerase activity"/>
    <property type="evidence" value="ECO:0007669"/>
    <property type="project" value="UniProtKB-EC"/>
</dbReference>
<dbReference type="GeneID" id="91011519"/>
<dbReference type="GO" id="GO:0042276">
    <property type="term" value="P:error-prone translesion synthesis"/>
    <property type="evidence" value="ECO:0007669"/>
    <property type="project" value="TreeGrafter"/>
</dbReference>
<dbReference type="AlphaFoldDB" id="E1VAM7"/>
<dbReference type="InterPro" id="IPR043502">
    <property type="entry name" value="DNA/RNA_pol_sf"/>
</dbReference>
<evidence type="ECO:0000256" key="1">
    <source>
        <dbReference type="ARBA" id="ARBA00010945"/>
    </source>
</evidence>
<feature type="domain" description="UmuC" evidence="6">
    <location>
        <begin position="2"/>
        <end position="186"/>
    </location>
</feature>
<dbReference type="OrthoDB" id="9808813at2"/>
<evidence type="ECO:0000256" key="5">
    <source>
        <dbReference type="ARBA" id="ARBA00023236"/>
    </source>
</evidence>
<dbReference type="InterPro" id="IPR043128">
    <property type="entry name" value="Rev_trsase/Diguanyl_cyclase"/>
</dbReference>
<dbReference type="EMBL" id="CP139472">
    <property type="protein sequence ID" value="WPU46576.1"/>
    <property type="molecule type" value="Genomic_DNA"/>
</dbReference>
<dbReference type="Gene3D" id="1.10.150.20">
    <property type="entry name" value="5' to 3' exonuclease, C-terminal subdomain"/>
    <property type="match status" value="1"/>
</dbReference>
<dbReference type="SUPFAM" id="SSF56672">
    <property type="entry name" value="DNA/RNA polymerases"/>
    <property type="match status" value="1"/>
</dbReference>
<evidence type="ECO:0000313" key="10">
    <source>
        <dbReference type="Proteomes" id="UP001322512"/>
    </source>
</evidence>
<keyword evidence="4" id="KW-0234">DNA repair</keyword>
<dbReference type="Proteomes" id="UP000008707">
    <property type="component" value="Chromosome"/>
</dbReference>